<dbReference type="GO" id="GO:0004519">
    <property type="term" value="F:endonuclease activity"/>
    <property type="evidence" value="ECO:0007669"/>
    <property type="project" value="UniProtKB-KW"/>
</dbReference>
<organism evidence="1">
    <name type="scientific">Pleodorina starrii</name>
    <dbReference type="NCBI Taxonomy" id="330485"/>
    <lineage>
        <taxon>Eukaryota</taxon>
        <taxon>Viridiplantae</taxon>
        <taxon>Chlorophyta</taxon>
        <taxon>core chlorophytes</taxon>
        <taxon>Chlorophyceae</taxon>
        <taxon>CS clade</taxon>
        <taxon>Chlamydomonadales</taxon>
        <taxon>Volvocaceae</taxon>
        <taxon>Pleodorina</taxon>
    </lineage>
</organism>
<geneLocation type="plastid" evidence="1"/>
<evidence type="ECO:0000313" key="1">
    <source>
        <dbReference type="EMBL" id="AFY64450.1"/>
    </source>
</evidence>
<dbReference type="EMBL" id="MN606059">
    <property type="protein sequence ID" value="QLL26245.1"/>
    <property type="molecule type" value="Genomic_DNA"/>
</dbReference>
<dbReference type="EMBL" id="MN606057">
    <property type="protein sequence ID" value="QLL26241.1"/>
    <property type="molecule type" value="Genomic_DNA"/>
</dbReference>
<dbReference type="EMBL" id="MN606061">
    <property type="protein sequence ID" value="QLL26249.1"/>
    <property type="molecule type" value="Genomic_DNA"/>
</dbReference>
<reference evidence="1" key="1">
    <citation type="journal article" date="2013" name="Mol. Biol. Evol.">
        <title>Organelle genome complexity scales positively with organism size in volvocine green algae.</title>
        <authorList>
            <person name="Smith D.R."/>
            <person name="Hamaji T."/>
            <person name="Olson B.J."/>
            <person name="Durand P.M."/>
            <person name="Ferris P."/>
            <person name="Michod R.E."/>
            <person name="Featherston J."/>
            <person name="Nozaki H."/>
            <person name="Keeling P.J."/>
        </authorList>
    </citation>
    <scope>NUCLEOTIDE SEQUENCE</scope>
    <source>
        <strain evidence="1">NIES-1363</strain>
    </source>
</reference>
<keyword evidence="1" id="KW-0378">Hydrolase</keyword>
<accession>M9P860</accession>
<sequence length="87" mass="9715">MLRGSFSLVLTEEQMDFLDSIAKKAFMGISSHGLFPATSLSEPLNTIHLTTDPSKIQNGRPGVYIIKHVKNGMCKDQKIIKQIKKQN</sequence>
<evidence type="ECO:0000313" key="2">
    <source>
        <dbReference type="EMBL" id="QLL26241.1"/>
    </source>
</evidence>
<dbReference type="EMBL" id="MN606058">
    <property type="protein sequence ID" value="QLL26243.1"/>
    <property type="molecule type" value="Genomic_DNA"/>
</dbReference>
<dbReference type="EMBL" id="JX977846">
    <property type="protein sequence ID" value="AFY64450.1"/>
    <property type="molecule type" value="Genomic_DNA"/>
</dbReference>
<dbReference type="EMBL" id="MN606060">
    <property type="protein sequence ID" value="QLL26247.1"/>
    <property type="molecule type" value="Genomic_DNA"/>
</dbReference>
<name>M9P860_9CHLO</name>
<keyword evidence="1" id="KW-0255">Endonuclease</keyword>
<keyword evidence="1" id="KW-0540">Nuclease</keyword>
<proteinExistence type="predicted"/>
<protein>
    <submittedName>
        <fullName evidence="1">Putative site-specific DNA endonuclease</fullName>
    </submittedName>
</protein>
<dbReference type="RefSeq" id="YP_007890181.1">
    <property type="nucleotide sequence ID" value="NC_021109.1"/>
</dbReference>
<keyword evidence="1" id="KW-0934">Plastid</keyword>
<dbReference type="AlphaFoldDB" id="M9P860"/>
<reference evidence="2" key="2">
    <citation type="journal article" date="2021" name="Evolution">
        <title>Three sex phenotypes in a haploid algal species give insights into the evolutionary transition to a self-compatible mating system.</title>
        <authorList>
            <person name="Takahashi K."/>
            <person name="Kawai-Toyooka H."/>
            <person name="Ootsuki R."/>
            <person name="Hamaji T."/>
            <person name="Tsuchikane Y."/>
            <person name="Sekimoto H."/>
            <person name="Higashiyama T."/>
            <person name="Nozaki H."/>
        </authorList>
    </citation>
    <scope>NUCLEOTIDE SEQUENCE</scope>
</reference>
<keyword evidence="2" id="KW-0150">Chloroplast</keyword>
<gene>
    <name evidence="1" type="primary">orf87</name>
    <name evidence="2" type="synonym">rbcL</name>
</gene>
<dbReference type="GeneID" id="15332291"/>